<evidence type="ECO:0000313" key="2">
    <source>
        <dbReference type="EMBL" id="EMR65982.1"/>
    </source>
</evidence>
<dbReference type="AlphaFoldDB" id="M7SP36"/>
<keyword evidence="3" id="KW-1185">Reference proteome</keyword>
<accession>M7SP36</accession>
<feature type="region of interest" description="Disordered" evidence="1">
    <location>
        <begin position="330"/>
        <end position="353"/>
    </location>
</feature>
<evidence type="ECO:0000313" key="3">
    <source>
        <dbReference type="Proteomes" id="UP000012174"/>
    </source>
</evidence>
<dbReference type="KEGG" id="ela:UCREL1_7057"/>
<name>M7SP36_EUTLA</name>
<evidence type="ECO:0008006" key="4">
    <source>
        <dbReference type="Google" id="ProtNLM"/>
    </source>
</evidence>
<sequence length="353" mass="39788">MSSLASFPQEIIFEILSNLPLRTIELVALTLNHPVTEICISLLQPLFKARRTAKRLTKRFGPVIEKPFMSDKPSVKLKKLQSKENREALGLSPRDVLEWPSKGWTPDLGYLDLCGDLDWLKPLQPDLAHSMSSYWHGPAADLTQYADLITSAERVGVTLPPAFLKFMKSPERQKRIPSSNAAFFCLGERGLHRVPKSLDGGAGGYLIRILSDQQACYFIHLYLEPGEHGGHCVLYSGHDYHWLWRDVSDISRVTITDAERQEAQGLGVMIAEQPAEPSSVRVVGLDFEEWLARMYYEESLWFLLNTDDDSKCPTDGLKEYVKTNFVSSTLDRTPGVLSDDSEPLGYESPDEDE</sequence>
<evidence type="ECO:0000256" key="1">
    <source>
        <dbReference type="SAM" id="MobiDB-lite"/>
    </source>
</evidence>
<organism evidence="2 3">
    <name type="scientific">Eutypa lata (strain UCR-EL1)</name>
    <name type="common">Grapevine dieback disease fungus</name>
    <name type="synonym">Eutypa armeniacae</name>
    <dbReference type="NCBI Taxonomy" id="1287681"/>
    <lineage>
        <taxon>Eukaryota</taxon>
        <taxon>Fungi</taxon>
        <taxon>Dikarya</taxon>
        <taxon>Ascomycota</taxon>
        <taxon>Pezizomycotina</taxon>
        <taxon>Sordariomycetes</taxon>
        <taxon>Xylariomycetidae</taxon>
        <taxon>Xylariales</taxon>
        <taxon>Diatrypaceae</taxon>
        <taxon>Eutypa</taxon>
    </lineage>
</organism>
<protein>
    <recommendedName>
        <fullName evidence="4">F-box domain-containing protein</fullName>
    </recommendedName>
</protein>
<reference evidence="3" key="1">
    <citation type="journal article" date="2013" name="Genome Announc.">
        <title>Draft genome sequence of the grapevine dieback fungus Eutypa lata UCR-EL1.</title>
        <authorList>
            <person name="Blanco-Ulate B."/>
            <person name="Rolshausen P.E."/>
            <person name="Cantu D."/>
        </authorList>
    </citation>
    <scope>NUCLEOTIDE SEQUENCE [LARGE SCALE GENOMIC DNA]</scope>
    <source>
        <strain evidence="3">UCR-EL1</strain>
    </source>
</reference>
<dbReference type="EMBL" id="KB706742">
    <property type="protein sequence ID" value="EMR65982.1"/>
    <property type="molecule type" value="Genomic_DNA"/>
</dbReference>
<dbReference type="OMA" id="TEICISL"/>
<dbReference type="Proteomes" id="UP000012174">
    <property type="component" value="Unassembled WGS sequence"/>
</dbReference>
<dbReference type="eggNOG" id="ENOG502TFNQ">
    <property type="taxonomic scope" value="Eukaryota"/>
</dbReference>
<gene>
    <name evidence="2" type="ORF">UCREL1_7057</name>
</gene>
<proteinExistence type="predicted"/>
<dbReference type="HOGENOM" id="CLU_758729_0_0_1"/>
<dbReference type="OrthoDB" id="59675at2759"/>